<name>V4AC05_LOTGI</name>
<dbReference type="InterPro" id="IPR050792">
    <property type="entry name" value="ADP-ribosylglycohydrolase"/>
</dbReference>
<comment type="cofactor">
    <cofactor evidence="1">
        <name>Mg(2+)</name>
        <dbReference type="ChEBI" id="CHEBI:18420"/>
    </cofactor>
    <text evidence="1">Binds 2 magnesium ions per subunit.</text>
</comment>
<feature type="binding site" evidence="1">
    <location>
        <position position="286"/>
    </location>
    <ligand>
        <name>Mg(2+)</name>
        <dbReference type="ChEBI" id="CHEBI:18420"/>
        <label>1</label>
    </ligand>
</feature>
<evidence type="ECO:0000313" key="3">
    <source>
        <dbReference type="Proteomes" id="UP000030746"/>
    </source>
</evidence>
<sequence>MSTILERKIAAICGAIIGDAAAMPMHWIYKQEKMDEVVDGKDEVEFRDPSANPFYILKTGKNSCYADQTYQVLLSLVSNKGLDIPALKQETVKMFGPGTEYDNPNRGTKDPPIEGRWLHKSLIDFLESYKSGSDEKGFDDKSADCYCRSIPVVVLYAGRPELLTKVREVVSMTQKTPLIIASALTAARILENLILNGRNPNILEDTIKTLQDPGRSDPDENDGKLAEYLQQVLDNKSTDHTAAANNFGKACYVPGNLQTALHSIVTYDNYATAIRATIKAGGCSASRSNLIGACIAVQCGLESIPETWWQRTERFLEVSKLARDLASISSKLR</sequence>
<dbReference type="OMA" id="GDQAYVM"/>
<reference evidence="2 3" key="1">
    <citation type="journal article" date="2013" name="Nature">
        <title>Insights into bilaterian evolution from three spiralian genomes.</title>
        <authorList>
            <person name="Simakov O."/>
            <person name="Marletaz F."/>
            <person name="Cho S.J."/>
            <person name="Edsinger-Gonzales E."/>
            <person name="Havlak P."/>
            <person name="Hellsten U."/>
            <person name="Kuo D.H."/>
            <person name="Larsson T."/>
            <person name="Lv J."/>
            <person name="Arendt D."/>
            <person name="Savage R."/>
            <person name="Osoegawa K."/>
            <person name="de Jong P."/>
            <person name="Grimwood J."/>
            <person name="Chapman J.A."/>
            <person name="Shapiro H."/>
            <person name="Aerts A."/>
            <person name="Otillar R.P."/>
            <person name="Terry A.Y."/>
            <person name="Boore J.L."/>
            <person name="Grigoriev I.V."/>
            <person name="Lindberg D.R."/>
            <person name="Seaver E.C."/>
            <person name="Weisblat D.A."/>
            <person name="Putnam N.H."/>
            <person name="Rokhsar D.S."/>
        </authorList>
    </citation>
    <scope>NUCLEOTIDE SEQUENCE [LARGE SCALE GENOMIC DNA]</scope>
</reference>
<keyword evidence="1" id="KW-0460">Magnesium</keyword>
<keyword evidence="3" id="KW-1185">Reference proteome</keyword>
<dbReference type="GO" id="GO:0046872">
    <property type="term" value="F:metal ion binding"/>
    <property type="evidence" value="ECO:0007669"/>
    <property type="project" value="UniProtKB-KW"/>
</dbReference>
<dbReference type="Gene3D" id="1.10.4080.10">
    <property type="entry name" value="ADP-ribosylation/Crystallin J1"/>
    <property type="match status" value="1"/>
</dbReference>
<dbReference type="PANTHER" id="PTHR16222:SF17">
    <property type="entry name" value="SELENOPROTEIN J"/>
    <property type="match status" value="1"/>
</dbReference>
<dbReference type="AlphaFoldDB" id="V4AC05"/>
<dbReference type="Pfam" id="PF03747">
    <property type="entry name" value="ADP_ribosyl_GH"/>
    <property type="match status" value="1"/>
</dbReference>
<dbReference type="PANTHER" id="PTHR16222">
    <property type="entry name" value="ADP-RIBOSYLGLYCOHYDROLASE"/>
    <property type="match status" value="1"/>
</dbReference>
<dbReference type="KEGG" id="lgi:LOTGIDRAFT_232560"/>
<keyword evidence="1" id="KW-0479">Metal-binding</keyword>
<dbReference type="CTD" id="20248964"/>
<dbReference type="SUPFAM" id="SSF101478">
    <property type="entry name" value="ADP-ribosylglycohydrolase"/>
    <property type="match status" value="1"/>
</dbReference>
<accession>V4AC05</accession>
<dbReference type="RefSeq" id="XP_009055172.1">
    <property type="nucleotide sequence ID" value="XM_009056924.1"/>
</dbReference>
<dbReference type="GeneID" id="20248964"/>
<proteinExistence type="predicted"/>
<feature type="binding site" evidence="1">
    <location>
        <position position="67"/>
    </location>
    <ligand>
        <name>Mg(2+)</name>
        <dbReference type="ChEBI" id="CHEBI:18420"/>
        <label>1</label>
    </ligand>
</feature>
<dbReference type="EMBL" id="KB201847">
    <property type="protein sequence ID" value="ESO94332.1"/>
    <property type="molecule type" value="Genomic_DNA"/>
</dbReference>
<dbReference type="Proteomes" id="UP000030746">
    <property type="component" value="Unassembled WGS sequence"/>
</dbReference>
<gene>
    <name evidence="2" type="ORF">LOTGIDRAFT_232560</name>
</gene>
<dbReference type="OrthoDB" id="524326at2759"/>
<evidence type="ECO:0000256" key="1">
    <source>
        <dbReference type="PIRSR" id="PIRSR605502-1"/>
    </source>
</evidence>
<protein>
    <submittedName>
        <fullName evidence="2">Uncharacterized protein</fullName>
    </submittedName>
</protein>
<evidence type="ECO:0000313" key="2">
    <source>
        <dbReference type="EMBL" id="ESO94332.1"/>
    </source>
</evidence>
<dbReference type="InterPro" id="IPR036705">
    <property type="entry name" value="Ribosyl_crysJ1_sf"/>
</dbReference>
<dbReference type="STRING" id="225164.V4AC05"/>
<organism evidence="2 3">
    <name type="scientific">Lottia gigantea</name>
    <name type="common">Giant owl limpet</name>
    <dbReference type="NCBI Taxonomy" id="225164"/>
    <lineage>
        <taxon>Eukaryota</taxon>
        <taxon>Metazoa</taxon>
        <taxon>Spiralia</taxon>
        <taxon>Lophotrochozoa</taxon>
        <taxon>Mollusca</taxon>
        <taxon>Gastropoda</taxon>
        <taxon>Patellogastropoda</taxon>
        <taxon>Lottioidea</taxon>
        <taxon>Lottiidae</taxon>
        <taxon>Lottia</taxon>
    </lineage>
</organism>
<dbReference type="InterPro" id="IPR005502">
    <property type="entry name" value="Ribosyl_crysJ1"/>
</dbReference>
<dbReference type="HOGENOM" id="CLU_046767_1_0_1"/>